<dbReference type="Proteomes" id="UP000228987">
    <property type="component" value="Unassembled WGS sequence"/>
</dbReference>
<evidence type="ECO:0000313" key="2">
    <source>
        <dbReference type="Proteomes" id="UP000228987"/>
    </source>
</evidence>
<organism evidence="1 2">
    <name type="scientific">SAR86 cluster bacterium</name>
    <dbReference type="NCBI Taxonomy" id="2030880"/>
    <lineage>
        <taxon>Bacteria</taxon>
        <taxon>Pseudomonadati</taxon>
        <taxon>Pseudomonadota</taxon>
        <taxon>Gammaproteobacteria</taxon>
        <taxon>SAR86 cluster</taxon>
    </lineage>
</organism>
<name>A0A2A5CCE1_9GAMM</name>
<evidence type="ECO:0000313" key="1">
    <source>
        <dbReference type="EMBL" id="PCJ41181.1"/>
    </source>
</evidence>
<proteinExistence type="predicted"/>
<reference evidence="2" key="1">
    <citation type="submission" date="2017-08" db="EMBL/GenBank/DDBJ databases">
        <title>A dynamic microbial community with high functional redundancy inhabits the cold, oxic subseafloor aquifer.</title>
        <authorList>
            <person name="Tully B.J."/>
            <person name="Wheat C.G."/>
            <person name="Glazer B.T."/>
            <person name="Huber J.A."/>
        </authorList>
    </citation>
    <scope>NUCLEOTIDE SEQUENCE [LARGE SCALE GENOMIC DNA]</scope>
</reference>
<sequence length="61" mass="6562">MKTQLEQAKETLYGKGGLGVTNLKLFPGSNRDVTAEEIAEQINAVVGDLMLDQGEAEIIDV</sequence>
<accession>A0A2A5CCE1</accession>
<dbReference type="EMBL" id="NVWI01000006">
    <property type="protein sequence ID" value="PCJ41181.1"/>
    <property type="molecule type" value="Genomic_DNA"/>
</dbReference>
<comment type="caution">
    <text evidence="1">The sequence shown here is derived from an EMBL/GenBank/DDBJ whole genome shotgun (WGS) entry which is preliminary data.</text>
</comment>
<dbReference type="AlphaFoldDB" id="A0A2A5CCE1"/>
<protein>
    <submittedName>
        <fullName evidence="1">Uncharacterized protein</fullName>
    </submittedName>
</protein>
<gene>
    <name evidence="1" type="ORF">COA71_09060</name>
</gene>